<sequence>MFLEYKYGTFQTLSDDEKRVRSLKIKKKILDLYVVVVHQLKFSELDNKFEKYEKIKKERNKVKSNSDSNSKWFKNCLKNNPGLSKDDFPIVEKLMEMNNYYDLKGYNINRSAEITYKKELSDSDKDFEEIKKGLILI</sequence>
<dbReference type="VEuPathDB" id="MicrosporidiaDB:A0H76_330"/>
<protein>
    <submittedName>
        <fullName evidence="1">Uncharacterized protein</fullName>
    </submittedName>
</protein>
<proteinExistence type="predicted"/>
<comment type="caution">
    <text evidence="1">The sequence shown here is derived from an EMBL/GenBank/DDBJ whole genome shotgun (WGS) entry which is preliminary data.</text>
</comment>
<dbReference type="Proteomes" id="UP000192356">
    <property type="component" value="Unassembled WGS sequence"/>
</dbReference>
<organism evidence="1 2">
    <name type="scientific">Hepatospora eriocheir</name>
    <dbReference type="NCBI Taxonomy" id="1081669"/>
    <lineage>
        <taxon>Eukaryota</taxon>
        <taxon>Fungi</taxon>
        <taxon>Fungi incertae sedis</taxon>
        <taxon>Microsporidia</taxon>
        <taxon>Hepatosporidae</taxon>
        <taxon>Hepatospora</taxon>
    </lineage>
</organism>
<evidence type="ECO:0000313" key="1">
    <source>
        <dbReference type="EMBL" id="ORD97048.1"/>
    </source>
</evidence>
<evidence type="ECO:0000313" key="2">
    <source>
        <dbReference type="Proteomes" id="UP000192356"/>
    </source>
</evidence>
<gene>
    <name evidence="1" type="ORF">HERIO_1066</name>
</gene>
<reference evidence="1 2" key="1">
    <citation type="journal article" date="2017" name="Environ. Microbiol.">
        <title>Decay of the glycolytic pathway and adaptation to intranuclear parasitism within Enterocytozoonidae microsporidia.</title>
        <authorList>
            <person name="Wiredu Boakye D."/>
            <person name="Jaroenlak P."/>
            <person name="Prachumwat A."/>
            <person name="Williams T.A."/>
            <person name="Bateman K.S."/>
            <person name="Itsathitphaisarn O."/>
            <person name="Sritunyalucksana K."/>
            <person name="Paszkiewicz K.H."/>
            <person name="Moore K.A."/>
            <person name="Stentiford G.D."/>
            <person name="Williams B.A."/>
        </authorList>
    </citation>
    <scope>NUCLEOTIDE SEQUENCE [LARGE SCALE GENOMIC DNA]</scope>
    <source>
        <strain evidence="1 2">GB1</strain>
    </source>
</reference>
<dbReference type="AlphaFoldDB" id="A0A1X0QBC2"/>
<name>A0A1X0QBC2_9MICR</name>
<accession>A0A1X0QBC2</accession>
<keyword evidence="2" id="KW-1185">Reference proteome</keyword>
<dbReference type="EMBL" id="LVKB01000045">
    <property type="protein sequence ID" value="ORD97048.1"/>
    <property type="molecule type" value="Genomic_DNA"/>
</dbReference>
<dbReference type="VEuPathDB" id="MicrosporidiaDB:HERIO_1066"/>